<dbReference type="InterPro" id="IPR006680">
    <property type="entry name" value="Amidohydro-rel"/>
</dbReference>
<accession>A0A934QSC6</accession>
<proteinExistence type="predicted"/>
<dbReference type="GO" id="GO:0005737">
    <property type="term" value="C:cytoplasm"/>
    <property type="evidence" value="ECO:0007669"/>
    <property type="project" value="TreeGrafter"/>
</dbReference>
<dbReference type="GO" id="GO:0016831">
    <property type="term" value="F:carboxy-lyase activity"/>
    <property type="evidence" value="ECO:0007669"/>
    <property type="project" value="InterPro"/>
</dbReference>
<dbReference type="AlphaFoldDB" id="A0A934QSC6"/>
<gene>
    <name evidence="3" type="ORF">JHE00_23715</name>
</gene>
<organism evidence="3 4">
    <name type="scientific">Prauserella cavernicola</name>
    <dbReference type="NCBI Taxonomy" id="2800127"/>
    <lineage>
        <taxon>Bacteria</taxon>
        <taxon>Bacillati</taxon>
        <taxon>Actinomycetota</taxon>
        <taxon>Actinomycetes</taxon>
        <taxon>Pseudonocardiales</taxon>
        <taxon>Pseudonocardiaceae</taxon>
        <taxon>Prauserella</taxon>
    </lineage>
</organism>
<dbReference type="EMBL" id="JAENJH010000006">
    <property type="protein sequence ID" value="MBK1787342.1"/>
    <property type="molecule type" value="Genomic_DNA"/>
</dbReference>
<evidence type="ECO:0000256" key="1">
    <source>
        <dbReference type="ARBA" id="ARBA00023239"/>
    </source>
</evidence>
<evidence type="ECO:0000259" key="2">
    <source>
        <dbReference type="Pfam" id="PF04909"/>
    </source>
</evidence>
<dbReference type="Pfam" id="PF04909">
    <property type="entry name" value="Amidohydro_2"/>
    <property type="match status" value="1"/>
</dbReference>
<protein>
    <submittedName>
        <fullName evidence="3">Amidohydrolase family protein</fullName>
    </submittedName>
</protein>
<comment type="caution">
    <text evidence="3">The sequence shown here is derived from an EMBL/GenBank/DDBJ whole genome shotgun (WGS) entry which is preliminary data.</text>
</comment>
<dbReference type="PANTHER" id="PTHR21240:SF28">
    <property type="entry name" value="ISO-OROTATE DECARBOXYLASE (EUROFUNG)"/>
    <property type="match status" value="1"/>
</dbReference>
<dbReference type="Proteomes" id="UP000635245">
    <property type="component" value="Unassembled WGS sequence"/>
</dbReference>
<name>A0A934QSC6_9PSEU</name>
<dbReference type="GO" id="GO:0019748">
    <property type="term" value="P:secondary metabolic process"/>
    <property type="evidence" value="ECO:0007669"/>
    <property type="project" value="TreeGrafter"/>
</dbReference>
<dbReference type="SUPFAM" id="SSF51556">
    <property type="entry name" value="Metallo-dependent hydrolases"/>
    <property type="match status" value="1"/>
</dbReference>
<evidence type="ECO:0000313" key="3">
    <source>
        <dbReference type="EMBL" id="MBK1787342.1"/>
    </source>
</evidence>
<dbReference type="GO" id="GO:0016787">
    <property type="term" value="F:hydrolase activity"/>
    <property type="evidence" value="ECO:0007669"/>
    <property type="project" value="InterPro"/>
</dbReference>
<dbReference type="RefSeq" id="WP_200321850.1">
    <property type="nucleotide sequence ID" value="NZ_JAENJH010000006.1"/>
</dbReference>
<keyword evidence="4" id="KW-1185">Reference proteome</keyword>
<dbReference type="InterPro" id="IPR032466">
    <property type="entry name" value="Metal_Hydrolase"/>
</dbReference>
<dbReference type="Gene3D" id="3.20.20.140">
    <property type="entry name" value="Metal-dependent hydrolases"/>
    <property type="match status" value="1"/>
</dbReference>
<dbReference type="PANTHER" id="PTHR21240">
    <property type="entry name" value="2-AMINO-3-CARBOXYLMUCONATE-6-SEMIALDEHYDE DECARBOXYLASE"/>
    <property type="match status" value="1"/>
</dbReference>
<keyword evidence="1" id="KW-0456">Lyase</keyword>
<reference evidence="3" key="1">
    <citation type="submission" date="2020-12" db="EMBL/GenBank/DDBJ databases">
        <title>Prauserella sp. ASG 168, a novel actinomycete isolated from cave rock.</title>
        <authorList>
            <person name="Suriyachadkun C."/>
        </authorList>
    </citation>
    <scope>NUCLEOTIDE SEQUENCE</scope>
    <source>
        <strain evidence="3">ASG 168</strain>
    </source>
</reference>
<feature type="domain" description="Amidohydrolase-related" evidence="2">
    <location>
        <begin position="3"/>
        <end position="253"/>
    </location>
</feature>
<dbReference type="InterPro" id="IPR032465">
    <property type="entry name" value="ACMSD"/>
</dbReference>
<evidence type="ECO:0000313" key="4">
    <source>
        <dbReference type="Proteomes" id="UP000635245"/>
    </source>
</evidence>
<sequence length="264" mass="28224">MIIDAHAHVWPDAIAERALAGNRLPGLSAVDDGKAGTLTDRMRANGVDRSLALGVSGTAKHVDATNRFVGSLDRGRFTPMGTVHVDLSVEENLASLRAHGIHGVKVHPLFQGYGLMHPRLWELFEAFGPDIPVITHVGAGGSGAVNDLSNPSMLREIVTTFPDLRIVACHFGGYHMLAEAEEELDGLPIVLETSWPPSLASVSPETVRRIVRRHGSERIVFGSDWPMTDPAAEIAAIRSLGLGDDAEQDILGGSLARVMGLPTD</sequence>